<keyword evidence="1" id="KW-0614">Plasmid</keyword>
<organism evidence="1">
    <name type="scientific">Klebsiella pneumoniae subsp. pneumoniae</name>
    <dbReference type="NCBI Taxonomy" id="72407"/>
    <lineage>
        <taxon>Bacteria</taxon>
        <taxon>Pseudomonadati</taxon>
        <taxon>Pseudomonadota</taxon>
        <taxon>Gammaproteobacteria</taxon>
        <taxon>Enterobacterales</taxon>
        <taxon>Enterobacteriaceae</taxon>
        <taxon>Klebsiella/Raoultella group</taxon>
        <taxon>Klebsiella</taxon>
        <taxon>Klebsiella pneumoniae complex</taxon>
    </lineage>
</organism>
<evidence type="ECO:0000313" key="1">
    <source>
        <dbReference type="EMBL" id="AKT72961.1"/>
    </source>
</evidence>
<protein>
    <submittedName>
        <fullName evidence="1">Disrupted BglG</fullName>
    </submittedName>
</protein>
<sequence length="136" mass="15810">MAMDKRVVAVLDAIVNDPGITGTKLEEQFCLTRKQLSYTLKKVNDYLESNHFDRINRLKTGKLHIPRHVIEHFRQNQTAETEHRYLYSEDERGQMIIFMLLTRSERLSLLHGGVSGNPRKFRHSALWNFLGGWSAA</sequence>
<name>A0A0R8C775_KLEPN</name>
<accession>A0A0R8C775</accession>
<dbReference type="AlphaFoldDB" id="A0A0R8C775"/>
<geneLocation type="plasmid" evidence="1">
    <name>pKPC-SMH</name>
</geneLocation>
<reference evidence="1" key="1">
    <citation type="journal article" date="2015" name="J. Antimicrob. Chemother.">
        <title>Lateral dissemination and inter-patient transmission of blaKPC-3: role of a conjugative plasmid in spreading carbapenem resistance.</title>
        <authorList>
            <person name="Tijet N."/>
            <person name="Muller M.P."/>
            <person name="Matukas L.M."/>
            <person name="Khan A."/>
            <person name="Patel S.N."/>
            <person name="Melano R.G."/>
        </authorList>
    </citation>
    <scope>NUCLEOTIDE SEQUENCE</scope>
    <source>
        <strain evidence="1">GN1006</strain>
        <plasmid evidence="1">pKPC-SMH</plasmid>
    </source>
</reference>
<proteinExistence type="predicted"/>
<dbReference type="EMBL" id="KT148595">
    <property type="protein sequence ID" value="AKT72961.1"/>
    <property type="molecule type" value="Genomic_DNA"/>
</dbReference>